<dbReference type="HAMAP" id="MF_00185">
    <property type="entry name" value="IPP_trans"/>
    <property type="match status" value="1"/>
</dbReference>
<dbReference type="InterPro" id="IPR036236">
    <property type="entry name" value="Znf_C2H2_sf"/>
</dbReference>
<evidence type="ECO:0000256" key="2">
    <source>
        <dbReference type="ARBA" id="ARBA00022679"/>
    </source>
</evidence>
<dbReference type="AlphaFoldDB" id="A0A131Y1F2"/>
<dbReference type="InterPro" id="IPR027417">
    <property type="entry name" value="P-loop_NTPase"/>
</dbReference>
<dbReference type="Pfam" id="PF01715">
    <property type="entry name" value="IPPT"/>
    <property type="match status" value="1"/>
</dbReference>
<dbReference type="PANTHER" id="PTHR11088:SF89">
    <property type="entry name" value="TRNA DIMETHYLALLYLTRANSFERASE"/>
    <property type="match status" value="1"/>
</dbReference>
<evidence type="ECO:0000256" key="5">
    <source>
        <dbReference type="SAM" id="MobiDB-lite"/>
    </source>
</evidence>
<evidence type="ECO:0000256" key="3">
    <source>
        <dbReference type="ARBA" id="ARBA00022741"/>
    </source>
</evidence>
<dbReference type="PANTHER" id="PTHR11088">
    <property type="entry name" value="TRNA DIMETHYLALLYLTRANSFERASE"/>
    <property type="match status" value="1"/>
</dbReference>
<dbReference type="GO" id="GO:0052381">
    <property type="term" value="F:tRNA dimethylallyltransferase activity"/>
    <property type="evidence" value="ECO:0007669"/>
    <property type="project" value="InterPro"/>
</dbReference>
<comment type="similarity">
    <text evidence="1">Belongs to the IPP transferase family.</text>
</comment>
<dbReference type="Gene3D" id="3.40.50.300">
    <property type="entry name" value="P-loop containing nucleotide triphosphate hydrolases"/>
    <property type="match status" value="1"/>
</dbReference>
<keyword evidence="3" id="KW-0547">Nucleotide-binding</keyword>
<dbReference type="Gene3D" id="3.30.160.60">
    <property type="entry name" value="Classic Zinc Finger"/>
    <property type="match status" value="1"/>
</dbReference>
<dbReference type="Pfam" id="PF12874">
    <property type="entry name" value="zf-met"/>
    <property type="match status" value="1"/>
</dbReference>
<evidence type="ECO:0000256" key="1">
    <source>
        <dbReference type="ARBA" id="ARBA00005842"/>
    </source>
</evidence>
<sequence length="466" mass="53211">LRCCKSLPLVVILGATGTGKSKLAIEIASKFNGEIISADSMQVYKSLDIITNKVTQAEREAAPHHLIDFLDPLSSYTVVDFRNKALGIIEGLLNKGKLPVIVGGTNYYIESLLWRVLVKPESQQPGQLTFENRNVLLKDIIISHMLKTGNETVNEEEKTKLYSLLAKVSANSQLEEVSTEDMYSCLELVDRARARKLHPKDRRKIERSLQVYQTHLKPHSELIEEQKRLHGGSSLGGPLRYPRTCVLWLQCDQRVLDERLDSRVDDMINCGLVQEMQEFHSSYNRHRLEQNLEADYTRGIFQSIGFKEFHRYLVMSPDEQQSKKGQRLFAEGLWLMKQVTKRYSRQQKKWITQRFLSTPDRQVPPIYGLDATDVSQWEHLVRDRAFDIVEDCLEERAVRHVPLPTVESKGNVHQLFTCDVCNVSTVGSITWEAHLKSRRHYKTAKHKKKQEAVAKGGTAAGESSTG</sequence>
<protein>
    <submittedName>
        <fullName evidence="7">Putative trna delta2-isopentenylpyrophosphate transferase</fullName>
    </submittedName>
</protein>
<keyword evidence="2 7" id="KW-0808">Transferase</keyword>
<feature type="region of interest" description="Disordered" evidence="5">
    <location>
        <begin position="443"/>
        <end position="466"/>
    </location>
</feature>
<reference evidence="7" key="1">
    <citation type="submission" date="2016-02" db="EMBL/GenBank/DDBJ databases">
        <title>RNAseq analyses of the midgut from blood- or serum-fed Ixodes ricinus ticks.</title>
        <authorList>
            <person name="Perner J."/>
            <person name="Provaznik J."/>
            <person name="Schrenkova J."/>
            <person name="Urbanova V."/>
            <person name="Ribeiro J.M."/>
            <person name="Kopacek P."/>
        </authorList>
    </citation>
    <scope>NUCLEOTIDE SEQUENCE</scope>
    <source>
        <tissue evidence="7">Gut</tissue>
    </source>
</reference>
<organism evidence="7">
    <name type="scientific">Ixodes ricinus</name>
    <name type="common">Common tick</name>
    <name type="synonym">Acarus ricinus</name>
    <dbReference type="NCBI Taxonomy" id="34613"/>
    <lineage>
        <taxon>Eukaryota</taxon>
        <taxon>Metazoa</taxon>
        <taxon>Ecdysozoa</taxon>
        <taxon>Arthropoda</taxon>
        <taxon>Chelicerata</taxon>
        <taxon>Arachnida</taxon>
        <taxon>Acari</taxon>
        <taxon>Parasitiformes</taxon>
        <taxon>Ixodida</taxon>
        <taxon>Ixodoidea</taxon>
        <taxon>Ixodidae</taxon>
        <taxon>Ixodinae</taxon>
        <taxon>Ixodes</taxon>
    </lineage>
</organism>
<dbReference type="InterPro" id="IPR018022">
    <property type="entry name" value="IPT"/>
</dbReference>
<dbReference type="InterPro" id="IPR039657">
    <property type="entry name" value="Dimethylallyltransferase"/>
</dbReference>
<evidence type="ECO:0000313" key="7">
    <source>
        <dbReference type="EMBL" id="JAP73089.1"/>
    </source>
</evidence>
<dbReference type="GO" id="GO:0005524">
    <property type="term" value="F:ATP binding"/>
    <property type="evidence" value="ECO:0007669"/>
    <property type="project" value="UniProtKB-KW"/>
</dbReference>
<dbReference type="SUPFAM" id="SSF57667">
    <property type="entry name" value="beta-beta-alpha zinc fingers"/>
    <property type="match status" value="1"/>
</dbReference>
<feature type="domain" description="C2H2-type" evidence="6">
    <location>
        <begin position="416"/>
        <end position="440"/>
    </location>
</feature>
<dbReference type="EMBL" id="GEFM01002707">
    <property type="protein sequence ID" value="JAP73089.1"/>
    <property type="molecule type" value="mRNA"/>
</dbReference>
<evidence type="ECO:0000259" key="6">
    <source>
        <dbReference type="Pfam" id="PF12874"/>
    </source>
</evidence>
<feature type="non-terminal residue" evidence="7">
    <location>
        <position position="1"/>
    </location>
</feature>
<dbReference type="GO" id="GO:0005739">
    <property type="term" value="C:mitochondrion"/>
    <property type="evidence" value="ECO:0007669"/>
    <property type="project" value="TreeGrafter"/>
</dbReference>
<dbReference type="SUPFAM" id="SSF52540">
    <property type="entry name" value="P-loop containing nucleoside triphosphate hydrolases"/>
    <property type="match status" value="2"/>
</dbReference>
<proteinExistence type="evidence at transcript level"/>
<name>A0A131Y1F2_IXORI</name>
<accession>A0A131Y1F2</accession>
<dbReference type="InterPro" id="IPR013087">
    <property type="entry name" value="Znf_C2H2_type"/>
</dbReference>
<dbReference type="GO" id="GO:0006400">
    <property type="term" value="P:tRNA modification"/>
    <property type="evidence" value="ECO:0007669"/>
    <property type="project" value="TreeGrafter"/>
</dbReference>
<keyword evidence="4" id="KW-0067">ATP-binding</keyword>
<evidence type="ECO:0000256" key="4">
    <source>
        <dbReference type="ARBA" id="ARBA00022840"/>
    </source>
</evidence>
<dbReference type="Gene3D" id="1.10.20.140">
    <property type="match status" value="1"/>
</dbReference>